<evidence type="ECO:0000256" key="3">
    <source>
        <dbReference type="ARBA" id="ARBA00022559"/>
    </source>
</evidence>
<keyword evidence="2" id="KW-0964">Secreted</keyword>
<evidence type="ECO:0000256" key="1">
    <source>
        <dbReference type="ARBA" id="ARBA00004613"/>
    </source>
</evidence>
<dbReference type="PANTHER" id="PTHR11475">
    <property type="entry name" value="OXIDASE/PEROXIDASE"/>
    <property type="match status" value="1"/>
</dbReference>
<dbReference type="GO" id="GO:0004601">
    <property type="term" value="F:peroxidase activity"/>
    <property type="evidence" value="ECO:0007669"/>
    <property type="project" value="UniProtKB-KW"/>
</dbReference>
<dbReference type="Gene3D" id="1.10.640.10">
    <property type="entry name" value="Haem peroxidase domain superfamily, animal type"/>
    <property type="match status" value="1"/>
</dbReference>
<evidence type="ECO:0000313" key="8">
    <source>
        <dbReference type="Proteomes" id="UP000827092"/>
    </source>
</evidence>
<dbReference type="PRINTS" id="PR00457">
    <property type="entry name" value="ANPEROXIDASE"/>
</dbReference>
<dbReference type="GO" id="GO:0005576">
    <property type="term" value="C:extracellular region"/>
    <property type="evidence" value="ECO:0007669"/>
    <property type="project" value="UniProtKB-SubCell"/>
</dbReference>
<keyword evidence="3" id="KW-0575">Peroxidase</keyword>
<sequence length="753" mass="85931">MIILETFLQYLVVTATLLTLGQPVSYSNSRPTPLNPNYSGDCALIVMSEHKRRSDISLKGIRHFANFIPGLKTASTGEYGDICITYEDISQASYEARNKIGNVPKEIYELSSVYPEAEHIAVSAEIIQETTRILAHRFSLSRDTVIHALPRIDTSKTALKEICPTFLKPVKCEMSRYRTLTGMCNNLEHPSWGSARSAMVRYLPPEYADAIQEPRKSADGSELPSARIVSFMNHHDVSEHHSHINILLVFWGQMVDHDMTLAAQTVDHEKQDIECCKFAPEHQHPNCMTIQVPQDDPFYKYFKRQCLDFARIYAGPKPGCKLGPRFQINTISSYIDGGFVYGSNQDVASRLRVFRGGRLKTNPVYAELGLKDLLPQKMVEKDVGCMSRPRHVYCFDAGDERVNEQLMLTVMHTLWMREHNRVADILAHVNPHWDDETIYQEAKHIIAAEVQHVTYTEWLPMVIGRHTVAKYGIEPLKHGYYEGYSSKVNAGIRAAFQSAAFRFGHSLLPDVIERYNKFHEKIDSIRVSTVLRQPYNLYKPGIVDSFIHGLINQKANAMDPEVTTEVTNHLFEKPGDGFGMDLAAMNVQRAREHGVPGYNKYREYCGMPRARNFYDLIGVLPNKTVHRYSQIYRHVDDIDLWSAAISEYPPHGAILGPTLSCLIAEQFANLRRGDRFWYENPGWPSSFTPEQLTEIRKVKIGRIVCDNSDDSITVPMNAFMQGDPMRNPFVECNSHHFPQMDLTKWQDTSYDKK</sequence>
<evidence type="ECO:0000256" key="2">
    <source>
        <dbReference type="ARBA" id="ARBA00022525"/>
    </source>
</evidence>
<dbReference type="FunFam" id="1.10.640.10:FF:000003">
    <property type="entry name" value="chorion peroxidase"/>
    <property type="match status" value="1"/>
</dbReference>
<evidence type="ECO:0000256" key="5">
    <source>
        <dbReference type="PIRSR" id="PIRSR619791-2"/>
    </source>
</evidence>
<dbReference type="AlphaFoldDB" id="A0AAV6U0T6"/>
<evidence type="ECO:0008006" key="9">
    <source>
        <dbReference type="Google" id="ProtNLM"/>
    </source>
</evidence>
<accession>A0AAV6U0T6</accession>
<dbReference type="CDD" id="cd09823">
    <property type="entry name" value="peroxinectin_like"/>
    <property type="match status" value="1"/>
</dbReference>
<dbReference type="Pfam" id="PF03098">
    <property type="entry name" value="An_peroxidase"/>
    <property type="match status" value="1"/>
</dbReference>
<dbReference type="GO" id="GO:0046872">
    <property type="term" value="F:metal ion binding"/>
    <property type="evidence" value="ECO:0007669"/>
    <property type="project" value="UniProtKB-KW"/>
</dbReference>
<dbReference type="Proteomes" id="UP000827092">
    <property type="component" value="Unassembled WGS sequence"/>
</dbReference>
<name>A0AAV6U0T6_9ARAC</name>
<organism evidence="7 8">
    <name type="scientific">Oedothorax gibbosus</name>
    <dbReference type="NCBI Taxonomy" id="931172"/>
    <lineage>
        <taxon>Eukaryota</taxon>
        <taxon>Metazoa</taxon>
        <taxon>Ecdysozoa</taxon>
        <taxon>Arthropoda</taxon>
        <taxon>Chelicerata</taxon>
        <taxon>Arachnida</taxon>
        <taxon>Araneae</taxon>
        <taxon>Araneomorphae</taxon>
        <taxon>Entelegynae</taxon>
        <taxon>Araneoidea</taxon>
        <taxon>Linyphiidae</taxon>
        <taxon>Erigoninae</taxon>
        <taxon>Oedothorax</taxon>
    </lineage>
</organism>
<dbReference type="InterPro" id="IPR019791">
    <property type="entry name" value="Haem_peroxidase_animal"/>
</dbReference>
<evidence type="ECO:0000256" key="4">
    <source>
        <dbReference type="ARBA" id="ARBA00022729"/>
    </source>
</evidence>
<dbReference type="InterPro" id="IPR010255">
    <property type="entry name" value="Haem_peroxidase_sf"/>
</dbReference>
<comment type="caution">
    <text evidence="7">The sequence shown here is derived from an EMBL/GenBank/DDBJ whole genome shotgun (WGS) entry which is preliminary data.</text>
</comment>
<feature type="binding site" description="axial binding residue" evidence="5">
    <location>
        <position position="505"/>
    </location>
    <ligand>
        <name>heme b</name>
        <dbReference type="ChEBI" id="CHEBI:60344"/>
    </ligand>
    <ligandPart>
        <name>Fe</name>
        <dbReference type="ChEBI" id="CHEBI:18248"/>
    </ligandPart>
</feature>
<keyword evidence="5" id="KW-0479">Metal-binding</keyword>
<dbReference type="PROSITE" id="PS50292">
    <property type="entry name" value="PEROXIDASE_3"/>
    <property type="match status" value="1"/>
</dbReference>
<protein>
    <recommendedName>
        <fullName evidence="9">Peroxidase</fullName>
    </recommendedName>
</protein>
<evidence type="ECO:0000256" key="6">
    <source>
        <dbReference type="SAM" id="SignalP"/>
    </source>
</evidence>
<dbReference type="GO" id="GO:0006979">
    <property type="term" value="P:response to oxidative stress"/>
    <property type="evidence" value="ECO:0007669"/>
    <property type="project" value="InterPro"/>
</dbReference>
<feature type="signal peptide" evidence="6">
    <location>
        <begin position="1"/>
        <end position="29"/>
    </location>
</feature>
<keyword evidence="8" id="KW-1185">Reference proteome</keyword>
<dbReference type="SUPFAM" id="SSF48113">
    <property type="entry name" value="Heme-dependent peroxidases"/>
    <property type="match status" value="1"/>
</dbReference>
<dbReference type="GO" id="GO:0020037">
    <property type="term" value="F:heme binding"/>
    <property type="evidence" value="ECO:0007669"/>
    <property type="project" value="InterPro"/>
</dbReference>
<dbReference type="PANTHER" id="PTHR11475:SF106">
    <property type="entry name" value="CURLY SU"/>
    <property type="match status" value="1"/>
</dbReference>
<proteinExistence type="predicted"/>
<keyword evidence="5" id="KW-0349">Heme</keyword>
<keyword evidence="4 6" id="KW-0732">Signal</keyword>
<keyword evidence="3" id="KW-0560">Oxidoreductase</keyword>
<dbReference type="InterPro" id="IPR037120">
    <property type="entry name" value="Haem_peroxidase_sf_animal"/>
</dbReference>
<comment type="subcellular location">
    <subcellularLocation>
        <location evidence="1">Secreted</location>
    </subcellularLocation>
</comment>
<keyword evidence="5" id="KW-0408">Iron</keyword>
<reference evidence="7 8" key="1">
    <citation type="journal article" date="2022" name="Nat. Ecol. Evol.">
        <title>A masculinizing supergene underlies an exaggerated male reproductive morph in a spider.</title>
        <authorList>
            <person name="Hendrickx F."/>
            <person name="De Corte Z."/>
            <person name="Sonet G."/>
            <person name="Van Belleghem S.M."/>
            <person name="Kostlbacher S."/>
            <person name="Vangestel C."/>
        </authorList>
    </citation>
    <scope>NUCLEOTIDE SEQUENCE [LARGE SCALE GENOMIC DNA]</scope>
    <source>
        <strain evidence="7">W744_W776</strain>
    </source>
</reference>
<feature type="chain" id="PRO_5043697781" description="Peroxidase" evidence="6">
    <location>
        <begin position="30"/>
        <end position="753"/>
    </location>
</feature>
<gene>
    <name evidence="7" type="ORF">JTE90_027116</name>
</gene>
<dbReference type="EMBL" id="JAFNEN010000743">
    <property type="protein sequence ID" value="KAG8177850.1"/>
    <property type="molecule type" value="Genomic_DNA"/>
</dbReference>
<evidence type="ECO:0000313" key="7">
    <source>
        <dbReference type="EMBL" id="KAG8177850.1"/>
    </source>
</evidence>